<dbReference type="GO" id="GO:0005524">
    <property type="term" value="F:ATP binding"/>
    <property type="evidence" value="ECO:0007669"/>
    <property type="project" value="UniProtKB-UniRule"/>
</dbReference>
<dbReference type="Pfam" id="PF03702">
    <property type="entry name" value="AnmK"/>
    <property type="match status" value="1"/>
</dbReference>
<dbReference type="PANTHER" id="PTHR30605:SF0">
    <property type="entry name" value="ANHYDRO-N-ACETYLMURAMIC ACID KINASE"/>
    <property type="match status" value="1"/>
</dbReference>
<dbReference type="UniPathway" id="UPA00343"/>
<dbReference type="Proteomes" id="UP000223759">
    <property type="component" value="Unassembled WGS sequence"/>
</dbReference>
<accession>A0A1R3W1H2</accession>
<dbReference type="HAMAP" id="MF_01270">
    <property type="entry name" value="AnhMurNAc_kinase"/>
    <property type="match status" value="1"/>
</dbReference>
<comment type="similarity">
    <text evidence="1">Belongs to the anhydro-N-acetylmuramic acid kinase family.</text>
</comment>
<dbReference type="InterPro" id="IPR005338">
    <property type="entry name" value="Anhydro_N_Ac-Mur_kinase"/>
</dbReference>
<keyword evidence="3" id="KW-1185">Reference proteome</keyword>
<dbReference type="EC" id="2.7.1.170" evidence="1"/>
<dbReference type="GO" id="GO:0006040">
    <property type="term" value="P:amino sugar metabolic process"/>
    <property type="evidence" value="ECO:0007669"/>
    <property type="project" value="InterPro"/>
</dbReference>
<keyword evidence="1" id="KW-0119">Carbohydrate metabolism</keyword>
<comment type="pathway">
    <text evidence="1">Amino-sugar metabolism; 1,6-anhydro-N-acetylmuramate degradation.</text>
</comment>
<keyword evidence="1" id="KW-0547">Nucleotide-binding</keyword>
<feature type="binding site" evidence="1">
    <location>
        <begin position="10"/>
        <end position="17"/>
    </location>
    <ligand>
        <name>ATP</name>
        <dbReference type="ChEBI" id="CHEBI:30616"/>
    </ligand>
</feature>
<comment type="pathway">
    <text evidence="1">Cell wall biogenesis; peptidoglycan recycling.</text>
</comment>
<dbReference type="EMBL" id="FTPK01000002">
    <property type="protein sequence ID" value="SIT71225.1"/>
    <property type="molecule type" value="Genomic_DNA"/>
</dbReference>
<proteinExistence type="inferred from homology"/>
<evidence type="ECO:0000313" key="3">
    <source>
        <dbReference type="Proteomes" id="UP000223759"/>
    </source>
</evidence>
<dbReference type="Gene3D" id="3.30.420.40">
    <property type="match status" value="2"/>
</dbReference>
<dbReference type="NCBIfam" id="NF007139">
    <property type="entry name" value="PRK09585.1-3"/>
    <property type="match status" value="1"/>
</dbReference>
<keyword evidence="1" id="KW-0808">Transferase</keyword>
<dbReference type="SUPFAM" id="SSF53067">
    <property type="entry name" value="Actin-like ATPase domain"/>
    <property type="match status" value="1"/>
</dbReference>
<evidence type="ECO:0000256" key="1">
    <source>
        <dbReference type="HAMAP-Rule" id="MF_01270"/>
    </source>
</evidence>
<dbReference type="RefSeq" id="WP_076755858.1">
    <property type="nucleotide sequence ID" value="NZ_CP023018.1"/>
</dbReference>
<evidence type="ECO:0000313" key="2">
    <source>
        <dbReference type="EMBL" id="SIT71225.1"/>
    </source>
</evidence>
<dbReference type="GO" id="GO:0097175">
    <property type="term" value="P:1,6-anhydro-N-acetyl-beta-muramic acid catabolic process"/>
    <property type="evidence" value="ECO:0007669"/>
    <property type="project" value="UniProtKB-UniRule"/>
</dbReference>
<gene>
    <name evidence="1" type="primary">anmK</name>
    <name evidence="2" type="ORF">SAMN05216526_1507</name>
</gene>
<sequence length="372" mass="38811">MQRLIGVISGTSMDALDLAILEHSDTELACGAVHAAPLPESLHRHLAALADPNWQGPLASMAEADAQLGEVIGEAVLQLLAQAELRPQDIRAIGSHGQTVLHRPNAQPGVSLQLGCPHRIAQITGITVVSDFRRRDLAAGGQGAPLVPAFHQAVFGRPDAAIAVLNLGGIANLSLLSNDGSPLRGFDTGPANTLLDLWCRRHRQQPYDAGGTWAASGRVQMDLLAALLDDDFFRASAPKSTGTQYFSGDWLAQKCGDLGDFSAADVQATLLALSAQSIAQALKQAMPSCQELLVCGGGVHNEALMQALAAELADLPVGSTATHGIDPDYVEALAFAWLAGETLAGRPADLMAVTGAKENVILGSIVPGRQGF</sequence>
<dbReference type="AlphaFoldDB" id="A0A1R3W1H2"/>
<dbReference type="GO" id="GO:0016301">
    <property type="term" value="F:kinase activity"/>
    <property type="evidence" value="ECO:0007669"/>
    <property type="project" value="UniProtKB-KW"/>
</dbReference>
<dbReference type="PANTHER" id="PTHR30605">
    <property type="entry name" value="ANHYDRO-N-ACETYLMURAMIC ACID KINASE"/>
    <property type="match status" value="1"/>
</dbReference>
<comment type="function">
    <text evidence="1">Catalyzes the specific phosphorylation of 1,6-anhydro-N-acetylmuramic acid (anhMurNAc) with the simultaneous cleavage of the 1,6-anhydro ring, generating MurNAc-6-P. Is required for the utilization of anhMurNAc either imported from the medium or derived from its own cell wall murein, and thus plays a role in cell wall recycling.</text>
</comment>
<keyword evidence="1 2" id="KW-0418">Kinase</keyword>
<dbReference type="CDD" id="cd24050">
    <property type="entry name" value="ASKHA_NBD_ANMK"/>
    <property type="match status" value="1"/>
</dbReference>
<dbReference type="GO" id="GO:0016773">
    <property type="term" value="F:phosphotransferase activity, alcohol group as acceptor"/>
    <property type="evidence" value="ECO:0007669"/>
    <property type="project" value="UniProtKB-UniRule"/>
</dbReference>
<dbReference type="GO" id="GO:0009254">
    <property type="term" value="P:peptidoglycan turnover"/>
    <property type="evidence" value="ECO:0007669"/>
    <property type="project" value="UniProtKB-UniRule"/>
</dbReference>
<protein>
    <recommendedName>
        <fullName evidence="1">Anhydro-N-acetylmuramic acid kinase</fullName>
        <ecNumber evidence="1">2.7.1.170</ecNumber>
    </recommendedName>
    <alternativeName>
        <fullName evidence="1">AnhMurNAc kinase</fullName>
    </alternativeName>
</protein>
<keyword evidence="1" id="KW-0067">ATP-binding</keyword>
<reference evidence="2 3" key="1">
    <citation type="submission" date="2017-01" db="EMBL/GenBank/DDBJ databases">
        <authorList>
            <person name="Mah S.A."/>
            <person name="Swanson W.J."/>
            <person name="Moy G.W."/>
            <person name="Vacquier V.D."/>
        </authorList>
    </citation>
    <scope>NUCLEOTIDE SEQUENCE [LARGE SCALE GENOMIC DNA]</scope>
    <source>
        <strain evidence="2 3">M9</strain>
    </source>
</reference>
<dbReference type="UniPathway" id="UPA00544"/>
<organism evidence="2 3">
    <name type="scientific">Ectothiorhodosinus mongolicus</name>
    <dbReference type="NCBI Taxonomy" id="233100"/>
    <lineage>
        <taxon>Bacteria</taxon>
        <taxon>Pseudomonadati</taxon>
        <taxon>Pseudomonadota</taxon>
        <taxon>Gammaproteobacteria</taxon>
        <taxon>Chromatiales</taxon>
        <taxon>Ectothiorhodospiraceae</taxon>
        <taxon>Ectothiorhodosinus</taxon>
    </lineage>
</organism>
<name>A0A1R3W1H2_9GAMM</name>
<dbReference type="InterPro" id="IPR043129">
    <property type="entry name" value="ATPase_NBD"/>
</dbReference>
<dbReference type="STRING" id="233100.SAMN05216526_1507"/>
<dbReference type="OrthoDB" id="9763949at2"/>
<comment type="catalytic activity">
    <reaction evidence="1">
        <text>1,6-anhydro-N-acetyl-beta-muramate + ATP + H2O = N-acetyl-D-muramate 6-phosphate + ADP + H(+)</text>
        <dbReference type="Rhea" id="RHEA:24952"/>
        <dbReference type="ChEBI" id="CHEBI:15377"/>
        <dbReference type="ChEBI" id="CHEBI:15378"/>
        <dbReference type="ChEBI" id="CHEBI:30616"/>
        <dbReference type="ChEBI" id="CHEBI:58690"/>
        <dbReference type="ChEBI" id="CHEBI:58722"/>
        <dbReference type="ChEBI" id="CHEBI:456216"/>
        <dbReference type="EC" id="2.7.1.170"/>
    </reaction>
</comment>